<proteinExistence type="predicted"/>
<evidence type="ECO:0000313" key="3">
    <source>
        <dbReference type="EMBL" id="TDQ63585.1"/>
    </source>
</evidence>
<gene>
    <name evidence="3" type="ORF">ATL17_1592</name>
</gene>
<dbReference type="SUPFAM" id="SSF82679">
    <property type="entry name" value="N-utilization substance G protein NusG, N-terminal domain"/>
    <property type="match status" value="1"/>
</dbReference>
<dbReference type="InterPro" id="IPR006645">
    <property type="entry name" value="NGN-like_dom"/>
</dbReference>
<keyword evidence="4" id="KW-1185">Reference proteome</keyword>
<dbReference type="Pfam" id="PF02357">
    <property type="entry name" value="NusG"/>
    <property type="match status" value="1"/>
</dbReference>
<dbReference type="CDD" id="cd06091">
    <property type="entry name" value="KOW_NusG"/>
    <property type="match status" value="1"/>
</dbReference>
<dbReference type="InterPro" id="IPR036735">
    <property type="entry name" value="NGN_dom_sf"/>
</dbReference>
<sequence length="213" mass="24953">MKRHNVEITRAKRVANGLRPRSIGAKKRFISRHLNDDEIKSLHWFAVCTPAQKEFAAWLILNQRGYNVYLPTLRKFRRVNRYTKEKRKISYPVVPRYLYLGFDTPTPDWFALYRFVLVQSIVGINGVPAQIDPRWIVENMQTYHDYQPDGSERYMRTGREFKVGDKVEVLDGPFDGHKIVVEEISGKLAKSRIKFLNIDLDVEFPIENLAKIA</sequence>
<keyword evidence="1" id="KW-0804">Transcription</keyword>
<protein>
    <submittedName>
        <fullName evidence="3">Transcription termination factor nusG</fullName>
    </submittedName>
</protein>
<evidence type="ECO:0000259" key="2">
    <source>
        <dbReference type="Pfam" id="PF02357"/>
    </source>
</evidence>
<feature type="domain" description="NusG-like N-terminal" evidence="2">
    <location>
        <begin position="43"/>
        <end position="136"/>
    </location>
</feature>
<comment type="caution">
    <text evidence="3">The sequence shown here is derived from an EMBL/GenBank/DDBJ whole genome shotgun (WGS) entry which is preliminary data.</text>
</comment>
<accession>A0A4R6VJM6</accession>
<reference evidence="3 4" key="1">
    <citation type="submission" date="2019-03" db="EMBL/GenBank/DDBJ databases">
        <title>Genomic Encyclopedia of Type Strains, Phase III (KMG-III): the genomes of soil and plant-associated and newly described type strains.</title>
        <authorList>
            <person name="Whitman W."/>
        </authorList>
    </citation>
    <scope>NUCLEOTIDE SEQUENCE [LARGE SCALE GENOMIC DNA]</scope>
    <source>
        <strain evidence="3 4">CGMCC 1.7002</strain>
    </source>
</reference>
<dbReference type="Proteomes" id="UP000295391">
    <property type="component" value="Unassembled WGS sequence"/>
</dbReference>
<dbReference type="AlphaFoldDB" id="A0A4R6VJM6"/>
<evidence type="ECO:0000313" key="4">
    <source>
        <dbReference type="Proteomes" id="UP000295391"/>
    </source>
</evidence>
<dbReference type="GO" id="GO:0006354">
    <property type="term" value="P:DNA-templated transcription elongation"/>
    <property type="evidence" value="ECO:0007669"/>
    <property type="project" value="InterPro"/>
</dbReference>
<dbReference type="RefSeq" id="WP_133572260.1">
    <property type="nucleotide sequence ID" value="NZ_SNYR01000002.1"/>
</dbReference>
<dbReference type="OrthoDB" id="9787731at2"/>
<dbReference type="EMBL" id="SNYR01000002">
    <property type="protein sequence ID" value="TDQ63585.1"/>
    <property type="molecule type" value="Genomic_DNA"/>
</dbReference>
<name>A0A4R6VJM6_9HYPH</name>
<evidence type="ECO:0000256" key="1">
    <source>
        <dbReference type="ARBA" id="ARBA00023163"/>
    </source>
</evidence>
<organism evidence="3 4">
    <name type="scientific">Maritalea mobilis</name>
    <dbReference type="NCBI Taxonomy" id="483324"/>
    <lineage>
        <taxon>Bacteria</taxon>
        <taxon>Pseudomonadati</taxon>
        <taxon>Pseudomonadota</taxon>
        <taxon>Alphaproteobacteria</taxon>
        <taxon>Hyphomicrobiales</taxon>
        <taxon>Devosiaceae</taxon>
        <taxon>Maritalea</taxon>
    </lineage>
</organism>
<dbReference type="Gene3D" id="3.30.70.940">
    <property type="entry name" value="NusG, N-terminal domain"/>
    <property type="match status" value="1"/>
</dbReference>